<keyword evidence="1" id="KW-0472">Membrane</keyword>
<comment type="caution">
    <text evidence="3">The sequence shown here is derived from an EMBL/GenBank/DDBJ whole genome shotgun (WGS) entry which is preliminary data.</text>
</comment>
<dbReference type="Gene3D" id="3.30.10.20">
    <property type="match status" value="1"/>
</dbReference>
<dbReference type="CDD" id="cd06577">
    <property type="entry name" value="PASTA_pknB"/>
    <property type="match status" value="1"/>
</dbReference>
<accession>A0A261FBN5</accession>
<sequence>MPAQRKIRIIGWIVIAFIAIAIIGAIAEAIDPPKPIKVPSVIGMEYKDAEEKLKKTGFTNVEEKRSGKSFYSDGIVQKQSPQAKKSVVPDTKIILETKSQLQINAEIREKAQQAEQEFKNYAQTLVHMNGLEALGKAKEKASKVSLSAENKTELTEDRLKSDHNMGVEWEVTQALADDDEISLTMDTVDNIKAKTEKESREKNLEAKLSKDSAMAACELYGKDQYPAGFKMHSILGVLQEITPKDDNTWFYKVKVDVTNELGVKLKNRTLECSISGTTSSPDVVQFDVY</sequence>
<keyword evidence="1" id="KW-1133">Transmembrane helix</keyword>
<organism evidence="3 4">
    <name type="scientific">Aeriscardovia aeriphila</name>
    <dbReference type="NCBI Taxonomy" id="218139"/>
    <lineage>
        <taxon>Bacteria</taxon>
        <taxon>Bacillati</taxon>
        <taxon>Actinomycetota</taxon>
        <taxon>Actinomycetes</taxon>
        <taxon>Bifidobacteriales</taxon>
        <taxon>Bifidobacteriaceae</taxon>
        <taxon>Aeriscardovia</taxon>
    </lineage>
</organism>
<dbReference type="AlphaFoldDB" id="A0A261FBN5"/>
<dbReference type="Proteomes" id="UP000228976">
    <property type="component" value="Unassembled WGS sequence"/>
</dbReference>
<evidence type="ECO:0000313" key="3">
    <source>
        <dbReference type="EMBL" id="OZG56383.1"/>
    </source>
</evidence>
<dbReference type="SUPFAM" id="SSF54184">
    <property type="entry name" value="Penicillin-binding protein 2x (pbp-2x), c-terminal domain"/>
    <property type="match status" value="1"/>
</dbReference>
<feature type="transmembrane region" description="Helical" evidence="1">
    <location>
        <begin position="7"/>
        <end position="27"/>
    </location>
</feature>
<name>A0A261FBN5_9BIFI</name>
<keyword evidence="1" id="KW-0812">Transmembrane</keyword>
<dbReference type="InterPro" id="IPR005543">
    <property type="entry name" value="PASTA_dom"/>
</dbReference>
<evidence type="ECO:0000256" key="1">
    <source>
        <dbReference type="SAM" id="Phobius"/>
    </source>
</evidence>
<dbReference type="Pfam" id="PF03793">
    <property type="entry name" value="PASTA"/>
    <property type="match status" value="1"/>
</dbReference>
<evidence type="ECO:0000259" key="2">
    <source>
        <dbReference type="PROSITE" id="PS51178"/>
    </source>
</evidence>
<dbReference type="EMBL" id="MWWU01000002">
    <property type="protein sequence ID" value="OZG56383.1"/>
    <property type="molecule type" value="Genomic_DNA"/>
</dbReference>
<dbReference type="SMART" id="SM00740">
    <property type="entry name" value="PASTA"/>
    <property type="match status" value="1"/>
</dbReference>
<dbReference type="PROSITE" id="PS51178">
    <property type="entry name" value="PASTA"/>
    <property type="match status" value="1"/>
</dbReference>
<proteinExistence type="predicted"/>
<gene>
    <name evidence="3" type="ORF">AEAE_0871</name>
</gene>
<protein>
    <submittedName>
        <fullName evidence="3">PASTA domain-containing protein</fullName>
    </submittedName>
</protein>
<keyword evidence="4" id="KW-1185">Reference proteome</keyword>
<feature type="domain" description="PASTA" evidence="2">
    <location>
        <begin position="31"/>
        <end position="99"/>
    </location>
</feature>
<reference evidence="3 4" key="1">
    <citation type="journal article" date="2017" name="BMC Genomics">
        <title>Comparative genomic and phylogenomic analyses of the Bifidobacteriaceae family.</title>
        <authorList>
            <person name="Lugli G.A."/>
            <person name="Milani C."/>
            <person name="Turroni F."/>
            <person name="Duranti S."/>
            <person name="Mancabelli L."/>
            <person name="Mangifesta M."/>
            <person name="Ferrario C."/>
            <person name="Modesto M."/>
            <person name="Mattarelli P."/>
            <person name="Jiri K."/>
            <person name="van Sinderen D."/>
            <person name="Ventura M."/>
        </authorList>
    </citation>
    <scope>NUCLEOTIDE SEQUENCE [LARGE SCALE GENOMIC DNA]</scope>
    <source>
        <strain evidence="3 4">LMG 21773</strain>
    </source>
</reference>
<evidence type="ECO:0000313" key="4">
    <source>
        <dbReference type="Proteomes" id="UP000228976"/>
    </source>
</evidence>